<dbReference type="OrthoDB" id="134981at2"/>
<dbReference type="EMBL" id="QJKF01000009">
    <property type="protein sequence ID" value="PXX60812.1"/>
    <property type="molecule type" value="Genomic_DNA"/>
</dbReference>
<evidence type="ECO:0000313" key="1">
    <source>
        <dbReference type="EMBL" id="PXX60812.1"/>
    </source>
</evidence>
<sequence length="444" mass="48549">MRGDFSRLTPDPADYSLVLLQQGRVLVESDWNTAMSTLIGAQRTLAADLIGPHGGPADTLGFHPDPISNGRRDLELGAGVYYVDGIRVELPLELDKVHWSEQPYPIATERLELPDPPYVVYLDVWERHVSSLEDDRIREVALGGPDTTSRRQVIWQVRAAAYTDEEPSCGRFPLETWRAGLRGNPPLLRARTGPPTSGDDPCLAAPDAHYRGVENQLYRVEIAAVADESVEGSVTSFVWSRENGSVAAAWTGTLGNRLHVAGVKDAKRGFVVGDWVELTWDTLEYAGVAGTRVKLSGVDGNLLTIDPTTATGPIETDPAERPHAKVRRWDQRERKAAPLVDGAVKLVEGIGDNGWIPLENGIEIQFLAADPGGAHTYRVGDYWTIPARVATGDIIWPHDADGKTPSYVPPHGVEHHYAPLLFVGEGATRSLQLEFQPLAHCPVN</sequence>
<dbReference type="InterPro" id="IPR045392">
    <property type="entry name" value="DUF6519"/>
</dbReference>
<dbReference type="Pfam" id="PF20129">
    <property type="entry name" value="DUF6519"/>
    <property type="match status" value="2"/>
</dbReference>
<name>A0A318JZP3_9NOCA</name>
<reference evidence="1 2" key="1">
    <citation type="submission" date="2018-05" db="EMBL/GenBank/DDBJ databases">
        <title>Genomic Encyclopedia of Type Strains, Phase IV (KMG-IV): sequencing the most valuable type-strain genomes for metagenomic binning, comparative biology and taxonomic classification.</title>
        <authorList>
            <person name="Goeker M."/>
        </authorList>
    </citation>
    <scope>NUCLEOTIDE SEQUENCE [LARGE SCALE GENOMIC DNA]</scope>
    <source>
        <strain evidence="1 2">DSM 44704</strain>
    </source>
</reference>
<dbReference type="RefSeq" id="WP_040734145.1">
    <property type="nucleotide sequence ID" value="NZ_QJKF01000009.1"/>
</dbReference>
<comment type="caution">
    <text evidence="1">The sequence shown here is derived from an EMBL/GenBank/DDBJ whole genome shotgun (WGS) entry which is preliminary data.</text>
</comment>
<gene>
    <name evidence="1" type="ORF">DFR70_1093</name>
</gene>
<proteinExistence type="predicted"/>
<keyword evidence="2" id="KW-1185">Reference proteome</keyword>
<accession>A0A318JZP3</accession>
<dbReference type="AlphaFoldDB" id="A0A318JZP3"/>
<evidence type="ECO:0000313" key="2">
    <source>
        <dbReference type="Proteomes" id="UP000247569"/>
    </source>
</evidence>
<organism evidence="1 2">
    <name type="scientific">Nocardia tenerifensis</name>
    <dbReference type="NCBI Taxonomy" id="228006"/>
    <lineage>
        <taxon>Bacteria</taxon>
        <taxon>Bacillati</taxon>
        <taxon>Actinomycetota</taxon>
        <taxon>Actinomycetes</taxon>
        <taxon>Mycobacteriales</taxon>
        <taxon>Nocardiaceae</taxon>
        <taxon>Nocardia</taxon>
    </lineage>
</organism>
<dbReference type="Proteomes" id="UP000247569">
    <property type="component" value="Unassembled WGS sequence"/>
</dbReference>
<protein>
    <submittedName>
        <fullName evidence="1">Uncharacterized protein</fullName>
    </submittedName>
</protein>